<dbReference type="Proteomes" id="UP001596445">
    <property type="component" value="Unassembled WGS sequence"/>
</dbReference>
<proteinExistence type="predicted"/>
<sequence>MTETASHVVLSYPADLSDWGRDIVEDEPFKGYLPKAHDTATTGETWEEFVGVGCCGSALDVPIRVESVEGGARLTEETSFEFTVREACDLDGGWAVQSAGTP</sequence>
<keyword evidence="3" id="KW-1185">Reference proteome</keyword>
<dbReference type="InterPro" id="IPR058274">
    <property type="entry name" value="DUF7968"/>
</dbReference>
<organism evidence="2 3">
    <name type="scientific">Halovenus salina</name>
    <dbReference type="NCBI Taxonomy" id="1510225"/>
    <lineage>
        <taxon>Archaea</taxon>
        <taxon>Methanobacteriati</taxon>
        <taxon>Methanobacteriota</taxon>
        <taxon>Stenosarchaea group</taxon>
        <taxon>Halobacteria</taxon>
        <taxon>Halobacteriales</taxon>
        <taxon>Haloarculaceae</taxon>
        <taxon>Halovenus</taxon>
    </lineage>
</organism>
<evidence type="ECO:0000313" key="2">
    <source>
        <dbReference type="EMBL" id="MFC7057156.1"/>
    </source>
</evidence>
<dbReference type="EMBL" id="JBHSZI010000001">
    <property type="protein sequence ID" value="MFC7057156.1"/>
    <property type="molecule type" value="Genomic_DNA"/>
</dbReference>
<accession>A0ABD5VVE9</accession>
<comment type="caution">
    <text evidence="2">The sequence shown here is derived from an EMBL/GenBank/DDBJ whole genome shotgun (WGS) entry which is preliminary data.</text>
</comment>
<dbReference type="GeneID" id="76628979"/>
<feature type="domain" description="DUF7968" evidence="1">
    <location>
        <begin position="2"/>
        <end position="102"/>
    </location>
</feature>
<protein>
    <recommendedName>
        <fullName evidence="1">DUF7968 domain-containing protein</fullName>
    </recommendedName>
</protein>
<dbReference type="Pfam" id="PF25922">
    <property type="entry name" value="DUF7968"/>
    <property type="match status" value="1"/>
</dbReference>
<name>A0ABD5VVE9_9EURY</name>
<reference evidence="2 3" key="1">
    <citation type="journal article" date="2019" name="Int. J. Syst. Evol. Microbiol.">
        <title>The Global Catalogue of Microorganisms (GCM) 10K type strain sequencing project: providing services to taxonomists for standard genome sequencing and annotation.</title>
        <authorList>
            <consortium name="The Broad Institute Genomics Platform"/>
            <consortium name="The Broad Institute Genome Sequencing Center for Infectious Disease"/>
            <person name="Wu L."/>
            <person name="Ma J."/>
        </authorList>
    </citation>
    <scope>NUCLEOTIDE SEQUENCE [LARGE SCALE GENOMIC DNA]</scope>
    <source>
        <strain evidence="2 3">JCM 30072</strain>
    </source>
</reference>
<dbReference type="AlphaFoldDB" id="A0ABD5VVE9"/>
<gene>
    <name evidence="2" type="ORF">ACFQQG_01925</name>
</gene>
<evidence type="ECO:0000313" key="3">
    <source>
        <dbReference type="Proteomes" id="UP001596445"/>
    </source>
</evidence>
<evidence type="ECO:0000259" key="1">
    <source>
        <dbReference type="Pfam" id="PF25922"/>
    </source>
</evidence>
<dbReference type="RefSeq" id="WP_267162884.1">
    <property type="nucleotide sequence ID" value="NZ_CP112972.1"/>
</dbReference>